<evidence type="ECO:0000313" key="1">
    <source>
        <dbReference type="EMBL" id="KAF5834101.1"/>
    </source>
</evidence>
<proteinExistence type="predicted"/>
<dbReference type="Proteomes" id="UP000815325">
    <property type="component" value="Unassembled WGS sequence"/>
</dbReference>
<organism evidence="1 2">
    <name type="scientific">Dunaliella salina</name>
    <name type="common">Green alga</name>
    <name type="synonym">Protococcus salinus</name>
    <dbReference type="NCBI Taxonomy" id="3046"/>
    <lineage>
        <taxon>Eukaryota</taxon>
        <taxon>Viridiplantae</taxon>
        <taxon>Chlorophyta</taxon>
        <taxon>core chlorophytes</taxon>
        <taxon>Chlorophyceae</taxon>
        <taxon>CS clade</taxon>
        <taxon>Chlamydomonadales</taxon>
        <taxon>Dunaliellaceae</taxon>
        <taxon>Dunaliella</taxon>
    </lineage>
</organism>
<sequence length="102" mass="10571">MGHRLPQLLNVPFPRSNRPAGSGDGLSCHSCWMLCAKGGVELLKLLVALHQGITGCWILGTPPPVAAAGTGWAATAAACSECGDLLSVFRSDQESKGCYGMT</sequence>
<keyword evidence="2" id="KW-1185">Reference proteome</keyword>
<gene>
    <name evidence="1" type="ORF">DUNSADRAFT_9378</name>
</gene>
<accession>A0ABQ7GHL9</accession>
<evidence type="ECO:0000313" key="2">
    <source>
        <dbReference type="Proteomes" id="UP000815325"/>
    </source>
</evidence>
<dbReference type="EMBL" id="MU069775">
    <property type="protein sequence ID" value="KAF5834101.1"/>
    <property type="molecule type" value="Genomic_DNA"/>
</dbReference>
<protein>
    <recommendedName>
        <fullName evidence="3">Encoded protein</fullName>
    </recommendedName>
</protein>
<name>A0ABQ7GHL9_DUNSA</name>
<comment type="caution">
    <text evidence="1">The sequence shown here is derived from an EMBL/GenBank/DDBJ whole genome shotgun (WGS) entry which is preliminary data.</text>
</comment>
<evidence type="ECO:0008006" key="3">
    <source>
        <dbReference type="Google" id="ProtNLM"/>
    </source>
</evidence>
<reference evidence="1" key="1">
    <citation type="submission" date="2017-08" db="EMBL/GenBank/DDBJ databases">
        <authorList>
            <person name="Polle J.E."/>
            <person name="Barry K."/>
            <person name="Cushman J."/>
            <person name="Schmutz J."/>
            <person name="Tran D."/>
            <person name="Hathwaick L.T."/>
            <person name="Yim W.C."/>
            <person name="Jenkins J."/>
            <person name="Mckie-Krisberg Z.M."/>
            <person name="Prochnik S."/>
            <person name="Lindquist E."/>
            <person name="Dockter R.B."/>
            <person name="Adam C."/>
            <person name="Molina H."/>
            <person name="Bunkerborg J."/>
            <person name="Jin E."/>
            <person name="Buchheim M."/>
            <person name="Magnuson J."/>
        </authorList>
    </citation>
    <scope>NUCLEOTIDE SEQUENCE</scope>
    <source>
        <strain evidence="1">CCAP 19/18</strain>
    </source>
</reference>